<evidence type="ECO:0000256" key="1">
    <source>
        <dbReference type="SAM" id="MobiDB-lite"/>
    </source>
</evidence>
<feature type="region of interest" description="Disordered" evidence="1">
    <location>
        <begin position="226"/>
        <end position="266"/>
    </location>
</feature>
<protein>
    <submittedName>
        <fullName evidence="2">Uncharacterized protein</fullName>
    </submittedName>
</protein>
<dbReference type="RefSeq" id="WP_061574390.1">
    <property type="nucleotide sequence ID" value="NZ_LQYI01000021.1"/>
</dbReference>
<organism evidence="2 3">
    <name type="scientific">Heyndrickxia coagulans</name>
    <name type="common">Weizmannia coagulans</name>
    <dbReference type="NCBI Taxonomy" id="1398"/>
    <lineage>
        <taxon>Bacteria</taxon>
        <taxon>Bacillati</taxon>
        <taxon>Bacillota</taxon>
        <taxon>Bacilli</taxon>
        <taxon>Bacillales</taxon>
        <taxon>Bacillaceae</taxon>
        <taxon>Heyndrickxia</taxon>
    </lineage>
</organism>
<dbReference type="Proteomes" id="UP000075304">
    <property type="component" value="Unassembled WGS sequence"/>
</dbReference>
<proteinExistence type="predicted"/>
<accession>A0A150KHF3</accession>
<dbReference type="PATRIC" id="fig|1398.25.peg.1531"/>
<name>A0A150KHF3_HEYCO</name>
<evidence type="ECO:0000313" key="3">
    <source>
        <dbReference type="Proteomes" id="UP000075304"/>
    </source>
</evidence>
<feature type="compositionally biased region" description="Basic and acidic residues" evidence="1">
    <location>
        <begin position="253"/>
        <end position="266"/>
    </location>
</feature>
<evidence type="ECO:0000313" key="2">
    <source>
        <dbReference type="EMBL" id="KYC72316.1"/>
    </source>
</evidence>
<dbReference type="AlphaFoldDB" id="A0A150KHF3"/>
<reference evidence="2 3" key="1">
    <citation type="submission" date="2016-01" db="EMBL/GenBank/DDBJ databases">
        <title>Genome Sequences of Twelve Sporeforming Bacillus Species Isolated from Foods.</title>
        <authorList>
            <person name="Berendsen E.M."/>
            <person name="Wells-Bennik M.H."/>
            <person name="Krawcyk A.O."/>
            <person name="De Jong A."/>
            <person name="Holsappel S."/>
            <person name="Eijlander R.T."/>
            <person name="Kuipers O.P."/>
        </authorList>
    </citation>
    <scope>NUCLEOTIDE SEQUENCE [LARGE SCALE GENOMIC DNA]</scope>
    <source>
        <strain evidence="2 3">B4099</strain>
    </source>
</reference>
<gene>
    <name evidence="2" type="ORF">B4099_3678</name>
</gene>
<sequence>MANIYRVQKNSNYVVMNKTSLMDERLSWKAKGLHAYMLSLPDDWKFYDTELQKHAKDGRDALKSALKELRDLGYLKRVQHRNEDGTFNYETLVFEVPQMDPPLPGKPLPGKPLTDYPLTENPKLLSNNELSIDELNNNGLSNKAAAVKKLLNKFIELRHHGFVATPKDEAAAAKIIEFGVDVDDAIRWMEEKFASHQPKHPKDYIKSLDYCSGYIFDRFVEKQEANRGEGNGAKIPKYRRSYGRPAGKSAEQAIREAEEARRAWGG</sequence>
<comment type="caution">
    <text evidence="2">The sequence shown here is derived from an EMBL/GenBank/DDBJ whole genome shotgun (WGS) entry which is preliminary data.</text>
</comment>
<dbReference type="EMBL" id="LQYI01000021">
    <property type="protein sequence ID" value="KYC72316.1"/>
    <property type="molecule type" value="Genomic_DNA"/>
</dbReference>